<protein>
    <recommendedName>
        <fullName evidence="2">Amidohydrolase-related domain-containing protein</fullName>
    </recommendedName>
</protein>
<dbReference type="SUPFAM" id="SSF51556">
    <property type="entry name" value="Metallo-dependent hydrolases"/>
    <property type="match status" value="1"/>
</dbReference>
<evidence type="ECO:0000313" key="3">
    <source>
        <dbReference type="EMBL" id="KKO02807.1"/>
    </source>
</evidence>
<dbReference type="Gene3D" id="3.20.20.140">
    <property type="entry name" value="Metal-dependent hydrolases"/>
    <property type="match status" value="1"/>
</dbReference>
<dbReference type="GO" id="GO:0005737">
    <property type="term" value="C:cytoplasm"/>
    <property type="evidence" value="ECO:0007669"/>
    <property type="project" value="TreeGrafter"/>
</dbReference>
<dbReference type="GO" id="GO:0016831">
    <property type="term" value="F:carboxy-lyase activity"/>
    <property type="evidence" value="ECO:0007669"/>
    <property type="project" value="InterPro"/>
</dbReference>
<dbReference type="PANTHER" id="PTHR21240">
    <property type="entry name" value="2-AMINO-3-CARBOXYLMUCONATE-6-SEMIALDEHYDE DECARBOXYLASE"/>
    <property type="match status" value="1"/>
</dbReference>
<dbReference type="InterPro" id="IPR006680">
    <property type="entry name" value="Amidohydro-rel"/>
</dbReference>
<dbReference type="InterPro" id="IPR032466">
    <property type="entry name" value="Metal_Hydrolase"/>
</dbReference>
<dbReference type="EMBL" id="LAZR01000029">
    <property type="protein sequence ID" value="KKO02807.1"/>
    <property type="molecule type" value="Genomic_DNA"/>
</dbReference>
<dbReference type="AlphaFoldDB" id="A0A0F9XTL5"/>
<name>A0A0F9XTL5_9ZZZZ</name>
<dbReference type="GO" id="GO:0019748">
    <property type="term" value="P:secondary metabolic process"/>
    <property type="evidence" value="ECO:0007669"/>
    <property type="project" value="TreeGrafter"/>
</dbReference>
<evidence type="ECO:0000256" key="1">
    <source>
        <dbReference type="ARBA" id="ARBA00023239"/>
    </source>
</evidence>
<reference evidence="3" key="1">
    <citation type="journal article" date="2015" name="Nature">
        <title>Complex archaea that bridge the gap between prokaryotes and eukaryotes.</title>
        <authorList>
            <person name="Spang A."/>
            <person name="Saw J.H."/>
            <person name="Jorgensen S.L."/>
            <person name="Zaremba-Niedzwiedzka K."/>
            <person name="Martijn J."/>
            <person name="Lind A.E."/>
            <person name="van Eijk R."/>
            <person name="Schleper C."/>
            <person name="Guy L."/>
            <person name="Ettema T.J."/>
        </authorList>
    </citation>
    <scope>NUCLEOTIDE SEQUENCE</scope>
</reference>
<proteinExistence type="predicted"/>
<comment type="caution">
    <text evidence="3">The sequence shown here is derived from an EMBL/GenBank/DDBJ whole genome shotgun (WGS) entry which is preliminary data.</text>
</comment>
<evidence type="ECO:0000259" key="2">
    <source>
        <dbReference type="Pfam" id="PF04909"/>
    </source>
</evidence>
<gene>
    <name evidence="3" type="ORF">LCGC14_0102570</name>
</gene>
<keyword evidence="1" id="KW-0456">Lyase</keyword>
<feature type="domain" description="Amidohydrolase-related" evidence="2">
    <location>
        <begin position="202"/>
        <end position="428"/>
    </location>
</feature>
<organism evidence="3">
    <name type="scientific">marine sediment metagenome</name>
    <dbReference type="NCBI Taxonomy" id="412755"/>
    <lineage>
        <taxon>unclassified sequences</taxon>
        <taxon>metagenomes</taxon>
        <taxon>ecological metagenomes</taxon>
    </lineage>
</organism>
<sequence length="428" mass="49436">MRLSFIIFILIAVFFIAVYPSMALALSQEEQTKLDELLDKLIDISLALSLLQKQVEELINSSQPLYHLNLGDYLEDFFNDQGIILNENDFLESTEDPYLDFAKILNLVSSSYRSNEKITQRKAGQISEQFFLIKDKLLLDGLYGKIDMHEHYRSGGDIGEFLRAAGSLGISKIIFVPTGMGPDNQGYKIHQSFLIRYIKKLYPEKIIPFCTIDEADPKAAEVFEECLKSGGEGLKLLGGHPSFYDEPLNSENMYKVYQIAAEYQVPILVHGSIINVPETKSQLEQVYSDFPEVTFIHAHYCSAIFKGINLDQCARLLDKYPNLYIDLSMGGGIKRYHRYLREDLPKIKDFILTYQDRILFGSDIILDQARYKDQDWLYQRISCDLNLHQLKEYTCDFGEKDILHQGFNLEEQVLRKLYFENPKKILNF</sequence>
<dbReference type="GO" id="GO:0016787">
    <property type="term" value="F:hydrolase activity"/>
    <property type="evidence" value="ECO:0007669"/>
    <property type="project" value="InterPro"/>
</dbReference>
<dbReference type="PANTHER" id="PTHR21240:SF28">
    <property type="entry name" value="ISO-OROTATE DECARBOXYLASE (EUROFUNG)"/>
    <property type="match status" value="1"/>
</dbReference>
<dbReference type="Pfam" id="PF04909">
    <property type="entry name" value="Amidohydro_2"/>
    <property type="match status" value="1"/>
</dbReference>
<dbReference type="InterPro" id="IPR032465">
    <property type="entry name" value="ACMSD"/>
</dbReference>
<accession>A0A0F9XTL5</accession>